<reference evidence="1" key="1">
    <citation type="submission" date="2021-05" db="EMBL/GenBank/DDBJ databases">
        <authorList>
            <person name="Pan Q."/>
            <person name="Jouanno E."/>
            <person name="Zahm M."/>
            <person name="Klopp C."/>
            <person name="Cabau C."/>
            <person name="Louis A."/>
            <person name="Berthelot C."/>
            <person name="Parey E."/>
            <person name="Roest Crollius H."/>
            <person name="Montfort J."/>
            <person name="Robinson-Rechavi M."/>
            <person name="Bouchez O."/>
            <person name="Lampietro C."/>
            <person name="Lopez Roques C."/>
            <person name="Donnadieu C."/>
            <person name="Postlethwait J."/>
            <person name="Bobe J."/>
            <person name="Dillon D."/>
            <person name="Chandos A."/>
            <person name="von Hippel F."/>
            <person name="Guiguen Y."/>
        </authorList>
    </citation>
    <scope>NUCLEOTIDE SEQUENCE</scope>
    <source>
        <strain evidence="1">YG-Jan2019</strain>
    </source>
</reference>
<organism evidence="1 2">
    <name type="scientific">Dallia pectoralis</name>
    <name type="common">Alaska blackfish</name>
    <dbReference type="NCBI Taxonomy" id="75939"/>
    <lineage>
        <taxon>Eukaryota</taxon>
        <taxon>Metazoa</taxon>
        <taxon>Chordata</taxon>
        <taxon>Craniata</taxon>
        <taxon>Vertebrata</taxon>
        <taxon>Euteleostomi</taxon>
        <taxon>Actinopterygii</taxon>
        <taxon>Neopterygii</taxon>
        <taxon>Teleostei</taxon>
        <taxon>Protacanthopterygii</taxon>
        <taxon>Esociformes</taxon>
        <taxon>Umbridae</taxon>
        <taxon>Dallia</taxon>
    </lineage>
</organism>
<comment type="caution">
    <text evidence="1">The sequence shown here is derived from an EMBL/GenBank/DDBJ whole genome shotgun (WGS) entry which is preliminary data.</text>
</comment>
<name>A0ACC2FNM7_DALPE</name>
<dbReference type="Proteomes" id="UP001157502">
    <property type="component" value="Chromosome 24"/>
</dbReference>
<gene>
    <name evidence="1" type="ORF">DPEC_G00267950</name>
</gene>
<protein>
    <submittedName>
        <fullName evidence="1">Uncharacterized protein</fullName>
    </submittedName>
</protein>
<accession>A0ACC2FNM7</accession>
<dbReference type="EMBL" id="CM055751">
    <property type="protein sequence ID" value="KAJ7993004.1"/>
    <property type="molecule type" value="Genomic_DNA"/>
</dbReference>
<keyword evidence="2" id="KW-1185">Reference proteome</keyword>
<evidence type="ECO:0000313" key="2">
    <source>
        <dbReference type="Proteomes" id="UP001157502"/>
    </source>
</evidence>
<evidence type="ECO:0000313" key="1">
    <source>
        <dbReference type="EMBL" id="KAJ7993004.1"/>
    </source>
</evidence>
<proteinExistence type="predicted"/>
<sequence length="421" mass="47302">MAATKRAGRNQLSNCYYEGFLEKRSCKDKVPRKLWTSLCGNALFFFNNKEITYVEKLDLSEFISLSDDSSRDKNMEAARFTLHMKDGDIQITAPSLETRELWKAFILSVVELSVPCSLNLLPGQVHLLRETVKIERTRRETMSRITAASAAPSHLYVSLIDDMPACYQPVSRTEAEIALERYSEHGNLMLRPGSDGASFAISTRLELNGSEFKHYRVSRRHEGGFAIDLETPILCATLNDVISCMVEKTGGAFKPFIMEATYEETIAYVHANEENGEKTVQLAQSIPTPPVTVPVPPPKPAPKDRMPFTKSQSETEFTRYLNDHREEKEEDSAMLPVQTPPPPASNPPRTEEDKQEPRKALKPPGSKLTPRCPRSTTPTVTDTPVVRLRCLNGSCLQPDAPGQIISEELKLKLAKRREHEQ</sequence>